<accession>A0A6J7FXQ0</accession>
<sequence>MPTATVNWTSVHSYEAAAVADVAHPSSPLASEGSREGQGRQMAAPSNRGTLTVKDKVAQHLAVRAALDTAGVRTHAGGLDKLTGRELPRVDVSVSGDHVRATVDIAVQWPQPLTTVTAAVRANVTHALSTWAGLTVDGVDVSVAVVVTEPTVNGDIRVERVT</sequence>
<evidence type="ECO:0000313" key="2">
    <source>
        <dbReference type="EMBL" id="CAB4900702.1"/>
    </source>
</evidence>
<dbReference type="InterPro" id="IPR005531">
    <property type="entry name" value="Asp23"/>
</dbReference>
<protein>
    <submittedName>
        <fullName evidence="2">Unannotated protein</fullName>
    </submittedName>
</protein>
<organism evidence="2">
    <name type="scientific">freshwater metagenome</name>
    <dbReference type="NCBI Taxonomy" id="449393"/>
    <lineage>
        <taxon>unclassified sequences</taxon>
        <taxon>metagenomes</taxon>
        <taxon>ecological metagenomes</taxon>
    </lineage>
</organism>
<proteinExistence type="predicted"/>
<reference evidence="2" key="1">
    <citation type="submission" date="2020-05" db="EMBL/GenBank/DDBJ databases">
        <authorList>
            <person name="Chiriac C."/>
            <person name="Salcher M."/>
            <person name="Ghai R."/>
            <person name="Kavagutti S V."/>
        </authorList>
    </citation>
    <scope>NUCLEOTIDE SEQUENCE</scope>
</reference>
<evidence type="ECO:0000256" key="1">
    <source>
        <dbReference type="SAM" id="MobiDB-lite"/>
    </source>
</evidence>
<dbReference type="EMBL" id="CAFBLX010000180">
    <property type="protein sequence ID" value="CAB4900702.1"/>
    <property type="molecule type" value="Genomic_DNA"/>
</dbReference>
<name>A0A6J7FXQ0_9ZZZZ</name>
<dbReference type="AlphaFoldDB" id="A0A6J7FXQ0"/>
<dbReference type="Pfam" id="PF03780">
    <property type="entry name" value="Asp23"/>
    <property type="match status" value="1"/>
</dbReference>
<feature type="region of interest" description="Disordered" evidence="1">
    <location>
        <begin position="24"/>
        <end position="49"/>
    </location>
</feature>
<gene>
    <name evidence="2" type="ORF">UFOPK3472_02438</name>
</gene>